<dbReference type="EMBL" id="CP038145">
    <property type="protein sequence ID" value="QBQ63411.1"/>
    <property type="molecule type" value="Genomic_DNA"/>
</dbReference>
<dbReference type="InterPro" id="IPR025536">
    <property type="entry name" value="DUF4422"/>
</dbReference>
<name>A0A4P7CJL9_9PAST</name>
<keyword evidence="3" id="KW-1185">Reference proteome</keyword>
<evidence type="ECO:0000313" key="3">
    <source>
        <dbReference type="Proteomes" id="UP000294444"/>
    </source>
</evidence>
<organism evidence="2 3">
    <name type="scientific">Actinobacillus indolicus</name>
    <dbReference type="NCBI Taxonomy" id="51049"/>
    <lineage>
        <taxon>Bacteria</taxon>
        <taxon>Pseudomonadati</taxon>
        <taxon>Pseudomonadota</taxon>
        <taxon>Gammaproteobacteria</taxon>
        <taxon>Pasteurellales</taxon>
        <taxon>Pasteurellaceae</taxon>
        <taxon>Actinobacillus</taxon>
    </lineage>
</organism>
<protein>
    <submittedName>
        <fullName evidence="2">DUF4422 domain-containing protein</fullName>
    </submittedName>
</protein>
<evidence type="ECO:0000259" key="1">
    <source>
        <dbReference type="Pfam" id="PF14393"/>
    </source>
</evidence>
<accession>A0A4P7CJL9</accession>
<dbReference type="Proteomes" id="UP000294444">
    <property type="component" value="Chromosome"/>
</dbReference>
<dbReference type="KEGG" id="aio:EXH44_03760"/>
<evidence type="ECO:0000313" key="2">
    <source>
        <dbReference type="EMBL" id="QBQ63411.1"/>
    </source>
</evidence>
<feature type="domain" description="DUF4422" evidence="1">
    <location>
        <begin position="5"/>
        <end position="221"/>
    </location>
</feature>
<dbReference type="AlphaFoldDB" id="A0A4P7CJL9"/>
<dbReference type="Pfam" id="PF14393">
    <property type="entry name" value="DUF4422"/>
    <property type="match status" value="1"/>
</dbReference>
<sequence>MTKIKILIATHKAYDFPNDVCYLPIQVGKANCSLDLGVESDDSGENISDKNPNFCELTALYWGWKNLENYEYIGLVHYRRYFSGLELNLKGKKIASQSELLADLAIYDVIVAKKRNYYIESVYTHYKNAHFIKDLDITKQIIEQYFPEYMSAFHQVMERKTLHLFNMFVMSREHFVQYCEWLFSILFKLEKQIDISSYDNYQKRVFGFIAERLFNVWLVKNQLKLKERKVVSLEGEHILKKVIGLLKRKYLKKK</sequence>
<dbReference type="RefSeq" id="WP_162856333.1">
    <property type="nucleotide sequence ID" value="NZ_CP038145.1"/>
</dbReference>
<gene>
    <name evidence="2" type="ORF">EXH44_03760</name>
</gene>
<proteinExistence type="predicted"/>
<reference evidence="2 3" key="1">
    <citation type="submission" date="2019-03" db="EMBL/GenBank/DDBJ databases">
        <authorList>
            <person name="Che Y."/>
            <person name="Zhou L."/>
        </authorList>
    </citation>
    <scope>NUCLEOTIDE SEQUENCE [LARGE SCALE GENOMIC DNA]</scope>
    <source>
        <strain evidence="2 3">AIFJ1607</strain>
    </source>
</reference>